<evidence type="ECO:0000313" key="3">
    <source>
        <dbReference type="Proteomes" id="UP000299102"/>
    </source>
</evidence>
<keyword evidence="3" id="KW-1185">Reference proteome</keyword>
<comment type="caution">
    <text evidence="2">The sequence shown here is derived from an EMBL/GenBank/DDBJ whole genome shotgun (WGS) entry which is preliminary data.</text>
</comment>
<gene>
    <name evidence="2" type="ORF">EVAR_100369_1</name>
</gene>
<proteinExistence type="predicted"/>
<dbReference type="Proteomes" id="UP000299102">
    <property type="component" value="Unassembled WGS sequence"/>
</dbReference>
<feature type="compositionally biased region" description="Basic and acidic residues" evidence="1">
    <location>
        <begin position="58"/>
        <end position="76"/>
    </location>
</feature>
<dbReference type="AlphaFoldDB" id="A0A4C1TNM0"/>
<dbReference type="EMBL" id="BGZK01005814">
    <property type="protein sequence ID" value="GBP15560.1"/>
    <property type="molecule type" value="Genomic_DNA"/>
</dbReference>
<protein>
    <submittedName>
        <fullName evidence="2">Uncharacterized protein</fullName>
    </submittedName>
</protein>
<feature type="region of interest" description="Disordered" evidence="1">
    <location>
        <begin position="1"/>
        <end position="76"/>
    </location>
</feature>
<reference evidence="2 3" key="1">
    <citation type="journal article" date="2019" name="Commun. Biol.">
        <title>The bagworm genome reveals a unique fibroin gene that provides high tensile strength.</title>
        <authorList>
            <person name="Kono N."/>
            <person name="Nakamura H."/>
            <person name="Ohtoshi R."/>
            <person name="Tomita M."/>
            <person name="Numata K."/>
            <person name="Arakawa K."/>
        </authorList>
    </citation>
    <scope>NUCLEOTIDE SEQUENCE [LARGE SCALE GENOMIC DNA]</scope>
</reference>
<organism evidence="2 3">
    <name type="scientific">Eumeta variegata</name>
    <name type="common">Bagworm moth</name>
    <name type="synonym">Eumeta japonica</name>
    <dbReference type="NCBI Taxonomy" id="151549"/>
    <lineage>
        <taxon>Eukaryota</taxon>
        <taxon>Metazoa</taxon>
        <taxon>Ecdysozoa</taxon>
        <taxon>Arthropoda</taxon>
        <taxon>Hexapoda</taxon>
        <taxon>Insecta</taxon>
        <taxon>Pterygota</taxon>
        <taxon>Neoptera</taxon>
        <taxon>Endopterygota</taxon>
        <taxon>Lepidoptera</taxon>
        <taxon>Glossata</taxon>
        <taxon>Ditrysia</taxon>
        <taxon>Tineoidea</taxon>
        <taxon>Psychidae</taxon>
        <taxon>Oiketicinae</taxon>
        <taxon>Eumeta</taxon>
    </lineage>
</organism>
<name>A0A4C1TNM0_EUMVA</name>
<evidence type="ECO:0000256" key="1">
    <source>
        <dbReference type="SAM" id="MobiDB-lite"/>
    </source>
</evidence>
<evidence type="ECO:0000313" key="2">
    <source>
        <dbReference type="EMBL" id="GBP15560.1"/>
    </source>
</evidence>
<feature type="compositionally biased region" description="Polar residues" evidence="1">
    <location>
        <begin position="34"/>
        <end position="49"/>
    </location>
</feature>
<accession>A0A4C1TNM0</accession>
<sequence length="158" mass="17990">MRASERHASLPLGHAVTTVSISTGHPARDDRSPTVLQNRSQARFPTSKSIEVATRNLSESKRRTQAHSKDHEKVTDGRMWQQQNAVKMYIVIMLPRARNCCFVEWRLFVDGNNRRHERGPYEEIRPGLIAYRPLNGAFVATGEFPLPRVAIVAVRNFV</sequence>